<accession>A0A1M4WWU9</accession>
<sequence>DKRDNLHPAVEYRRTILQRLLYENVMPDENGGYREQKESHPDRVISAVDPEARHGAKSATKKFNGYKVHFTESTENKIITNLKVTPGNVNDAEPLVDMVKETKEEAGLNPEKMLADGIYGTGENRRALRKENCQLVAPPHPKAIAEDLANGKFIHNPQEETVTCPAGITTAHKTYNAESESWIYRFPKEACNNCSLKQDCTKNKNGRTISVNKYYQEQMEALEYSRSEEYKAEIRQRCPIEGKGNEMVRHHGLRRARYWETKKVGLQAFLTALAVNLKRWVNITLNKIKDKKCKAKLSTANTVTVSAHKQIHWEGIR</sequence>
<evidence type="ECO:0000313" key="2">
    <source>
        <dbReference type="EMBL" id="SHE85726.1"/>
    </source>
</evidence>
<dbReference type="RefSeq" id="WP_165611011.1">
    <property type="nucleotide sequence ID" value="NZ_FQUW01000010.1"/>
</dbReference>
<evidence type="ECO:0000259" key="1">
    <source>
        <dbReference type="Pfam" id="PF13751"/>
    </source>
</evidence>
<dbReference type="InterPro" id="IPR025668">
    <property type="entry name" value="Tnp_DDE_dom"/>
</dbReference>
<gene>
    <name evidence="2" type="ORF">SAMN02745218_00913</name>
</gene>
<feature type="domain" description="Transposase DDE" evidence="1">
    <location>
        <begin position="163"/>
        <end position="279"/>
    </location>
</feature>
<dbReference type="EMBL" id="FQUW01000010">
    <property type="protein sequence ID" value="SHE85726.1"/>
    <property type="molecule type" value="Genomic_DNA"/>
</dbReference>
<evidence type="ECO:0000313" key="3">
    <source>
        <dbReference type="Proteomes" id="UP000184196"/>
    </source>
</evidence>
<dbReference type="PANTHER" id="PTHR33408:SF2">
    <property type="entry name" value="TRANSPOSASE DDE DOMAIN-CONTAINING PROTEIN"/>
    <property type="match status" value="1"/>
</dbReference>
<name>A0A1M4WWU9_9FIRM</name>
<reference evidence="3" key="1">
    <citation type="submission" date="2016-11" db="EMBL/GenBank/DDBJ databases">
        <authorList>
            <person name="Varghese N."/>
            <person name="Submissions S."/>
        </authorList>
    </citation>
    <scope>NUCLEOTIDE SEQUENCE [LARGE SCALE GENOMIC DNA]</scope>
    <source>
        <strain evidence="3">DSM 11792</strain>
    </source>
</reference>
<proteinExistence type="predicted"/>
<dbReference type="Proteomes" id="UP000184196">
    <property type="component" value="Unassembled WGS sequence"/>
</dbReference>
<dbReference type="PANTHER" id="PTHR33408">
    <property type="entry name" value="TRANSPOSASE"/>
    <property type="match status" value="1"/>
</dbReference>
<dbReference type="Pfam" id="PF13751">
    <property type="entry name" value="DDE_Tnp_1_6"/>
    <property type="match status" value="1"/>
</dbReference>
<feature type="non-terminal residue" evidence="2">
    <location>
        <position position="1"/>
    </location>
</feature>
<dbReference type="AlphaFoldDB" id="A0A1M4WWU9"/>
<organism evidence="2 3">
    <name type="scientific">Desulfofundulus australicus DSM 11792</name>
    <dbReference type="NCBI Taxonomy" id="1121425"/>
    <lineage>
        <taxon>Bacteria</taxon>
        <taxon>Bacillati</taxon>
        <taxon>Bacillota</taxon>
        <taxon>Clostridia</taxon>
        <taxon>Eubacteriales</taxon>
        <taxon>Peptococcaceae</taxon>
        <taxon>Desulfofundulus</taxon>
    </lineage>
</organism>
<keyword evidence="3" id="KW-1185">Reference proteome</keyword>
<protein>
    <submittedName>
        <fullName evidence="2">Transposase</fullName>
    </submittedName>
</protein>